<dbReference type="OrthoDB" id="6509975at2759"/>
<dbReference type="EMBL" id="ML994692">
    <property type="protein sequence ID" value="KAF2177172.1"/>
    <property type="molecule type" value="Genomic_DNA"/>
</dbReference>
<feature type="chain" id="PRO_5025467272" evidence="1">
    <location>
        <begin position="23"/>
        <end position="129"/>
    </location>
</feature>
<evidence type="ECO:0000256" key="1">
    <source>
        <dbReference type="SAM" id="SignalP"/>
    </source>
</evidence>
<keyword evidence="3" id="KW-1185">Reference proteome</keyword>
<sequence length="129" mass="14630">MDRPLIPRFIILFTFIVALISAQYRCMQQCRKECPTNESEGHHPGYFEYECAGKPHHASWESWWHPQRIWGGTEETHTRGQGGSALTKDWNILYHLGGNGPWVEKVVDVVDGGIAVPQGCEVEQVHMVG</sequence>
<gene>
    <name evidence="2" type="ORF">K469DRAFT_720857</name>
</gene>
<feature type="signal peptide" evidence="1">
    <location>
        <begin position="1"/>
        <end position="22"/>
    </location>
</feature>
<dbReference type="Proteomes" id="UP000800200">
    <property type="component" value="Unassembled WGS sequence"/>
</dbReference>
<reference evidence="2" key="1">
    <citation type="journal article" date="2020" name="Stud. Mycol.">
        <title>101 Dothideomycetes genomes: a test case for predicting lifestyles and emergence of pathogens.</title>
        <authorList>
            <person name="Haridas S."/>
            <person name="Albert R."/>
            <person name="Binder M."/>
            <person name="Bloem J."/>
            <person name="Labutti K."/>
            <person name="Salamov A."/>
            <person name="Andreopoulos B."/>
            <person name="Baker S."/>
            <person name="Barry K."/>
            <person name="Bills G."/>
            <person name="Bluhm B."/>
            <person name="Cannon C."/>
            <person name="Castanera R."/>
            <person name="Culley D."/>
            <person name="Daum C."/>
            <person name="Ezra D."/>
            <person name="Gonzalez J."/>
            <person name="Henrissat B."/>
            <person name="Kuo A."/>
            <person name="Liang C."/>
            <person name="Lipzen A."/>
            <person name="Lutzoni F."/>
            <person name="Magnuson J."/>
            <person name="Mondo S."/>
            <person name="Nolan M."/>
            <person name="Ohm R."/>
            <person name="Pangilinan J."/>
            <person name="Park H.-J."/>
            <person name="Ramirez L."/>
            <person name="Alfaro M."/>
            <person name="Sun H."/>
            <person name="Tritt A."/>
            <person name="Yoshinaga Y."/>
            <person name="Zwiers L.-H."/>
            <person name="Turgeon B."/>
            <person name="Goodwin S."/>
            <person name="Spatafora J."/>
            <person name="Crous P."/>
            <person name="Grigoriev I."/>
        </authorList>
    </citation>
    <scope>NUCLEOTIDE SEQUENCE</scope>
    <source>
        <strain evidence="2">CBS 207.26</strain>
    </source>
</reference>
<proteinExistence type="predicted"/>
<organism evidence="2 3">
    <name type="scientific">Zopfia rhizophila CBS 207.26</name>
    <dbReference type="NCBI Taxonomy" id="1314779"/>
    <lineage>
        <taxon>Eukaryota</taxon>
        <taxon>Fungi</taxon>
        <taxon>Dikarya</taxon>
        <taxon>Ascomycota</taxon>
        <taxon>Pezizomycotina</taxon>
        <taxon>Dothideomycetes</taxon>
        <taxon>Dothideomycetes incertae sedis</taxon>
        <taxon>Zopfiaceae</taxon>
        <taxon>Zopfia</taxon>
    </lineage>
</organism>
<dbReference type="AlphaFoldDB" id="A0A6A6DFK8"/>
<evidence type="ECO:0000313" key="3">
    <source>
        <dbReference type="Proteomes" id="UP000800200"/>
    </source>
</evidence>
<name>A0A6A6DFK8_9PEZI</name>
<keyword evidence="1" id="KW-0732">Signal</keyword>
<protein>
    <submittedName>
        <fullName evidence="2">Uncharacterized protein</fullName>
    </submittedName>
</protein>
<evidence type="ECO:0000313" key="2">
    <source>
        <dbReference type="EMBL" id="KAF2177172.1"/>
    </source>
</evidence>
<accession>A0A6A6DFK8</accession>